<name>A0A7Y6TYP9_9BURK</name>
<comment type="caution">
    <text evidence="3">The sequence shown here is derived from an EMBL/GenBank/DDBJ whole genome shotgun (WGS) entry which is preliminary data.</text>
</comment>
<dbReference type="InterPro" id="IPR021682">
    <property type="entry name" value="DUF2933"/>
</dbReference>
<protein>
    <submittedName>
        <fullName evidence="3">DUF2933 domain-containing protein</fullName>
    </submittedName>
</protein>
<organism evidence="3 4">
    <name type="scientific">Piscinibacter koreensis</name>
    <dbReference type="NCBI Taxonomy" id="2742824"/>
    <lineage>
        <taxon>Bacteria</taxon>
        <taxon>Pseudomonadati</taxon>
        <taxon>Pseudomonadota</taxon>
        <taxon>Betaproteobacteria</taxon>
        <taxon>Burkholderiales</taxon>
        <taxon>Sphaerotilaceae</taxon>
        <taxon>Piscinibacter</taxon>
    </lineage>
</organism>
<dbReference type="Pfam" id="PF11666">
    <property type="entry name" value="DUF2933"/>
    <property type="match status" value="1"/>
</dbReference>
<dbReference type="RefSeq" id="WP_176071272.1">
    <property type="nucleotide sequence ID" value="NZ_JABWMJ010000013.1"/>
</dbReference>
<feature type="region of interest" description="Disordered" evidence="1">
    <location>
        <begin position="90"/>
        <end position="117"/>
    </location>
</feature>
<feature type="transmembrane region" description="Helical" evidence="2">
    <location>
        <begin position="62"/>
        <end position="82"/>
    </location>
</feature>
<evidence type="ECO:0000256" key="2">
    <source>
        <dbReference type="SAM" id="Phobius"/>
    </source>
</evidence>
<keyword evidence="2" id="KW-0472">Membrane</keyword>
<sequence>MTHSFPFFRRHGAASVLVVSGPSKNSLELKMKCNLKVMLSVAAAMAASAGLAYLTFEEARAAILASLPLLAVLLCPISMLVMMKLMHSSGDGAQRSTGPTKAHRPAADPVNTAKEVS</sequence>
<dbReference type="EMBL" id="JABWMJ010000013">
    <property type="protein sequence ID" value="NUZ08434.1"/>
    <property type="molecule type" value="Genomic_DNA"/>
</dbReference>
<gene>
    <name evidence="3" type="ORF">HQN59_22030</name>
</gene>
<keyword evidence="2" id="KW-0812">Transmembrane</keyword>
<reference evidence="3 4" key="1">
    <citation type="submission" date="2020-06" db="EMBL/GenBank/DDBJ databases">
        <title>Schlegella sp. ID0723 isolated from air conditioner.</title>
        <authorList>
            <person name="Kim D.Y."/>
            <person name="Kim D.-U."/>
        </authorList>
    </citation>
    <scope>NUCLEOTIDE SEQUENCE [LARGE SCALE GENOMIC DNA]</scope>
    <source>
        <strain evidence="3 4">ID0723</strain>
    </source>
</reference>
<evidence type="ECO:0000256" key="1">
    <source>
        <dbReference type="SAM" id="MobiDB-lite"/>
    </source>
</evidence>
<accession>A0A7Y6TYP9</accession>
<keyword evidence="4" id="KW-1185">Reference proteome</keyword>
<keyword evidence="2" id="KW-1133">Transmembrane helix</keyword>
<dbReference type="AlphaFoldDB" id="A0A7Y6TYP9"/>
<proteinExistence type="predicted"/>
<evidence type="ECO:0000313" key="3">
    <source>
        <dbReference type="EMBL" id="NUZ08434.1"/>
    </source>
</evidence>
<dbReference type="Proteomes" id="UP000529637">
    <property type="component" value="Unassembled WGS sequence"/>
</dbReference>
<evidence type="ECO:0000313" key="4">
    <source>
        <dbReference type="Proteomes" id="UP000529637"/>
    </source>
</evidence>
<feature type="transmembrane region" description="Helical" evidence="2">
    <location>
        <begin position="37"/>
        <end position="56"/>
    </location>
</feature>